<evidence type="ECO:0000313" key="3">
    <source>
        <dbReference type="Proteomes" id="UP000268059"/>
    </source>
</evidence>
<proteinExistence type="predicted"/>
<gene>
    <name evidence="2" type="ORF">SG0102_25890</name>
</gene>
<keyword evidence="1" id="KW-0812">Transmembrane</keyword>
<accession>A0A3G9JH31</accession>
<dbReference type="OrthoDB" id="1654601at2"/>
<evidence type="ECO:0000256" key="1">
    <source>
        <dbReference type="SAM" id="Phobius"/>
    </source>
</evidence>
<organism evidence="2 3">
    <name type="scientific">Intestinibaculum porci</name>
    <dbReference type="NCBI Taxonomy" id="2487118"/>
    <lineage>
        <taxon>Bacteria</taxon>
        <taxon>Bacillati</taxon>
        <taxon>Bacillota</taxon>
        <taxon>Erysipelotrichia</taxon>
        <taxon>Erysipelotrichales</taxon>
        <taxon>Erysipelotrichaceae</taxon>
        <taxon>Intestinibaculum</taxon>
    </lineage>
</organism>
<dbReference type="InParanoid" id="A0A3G9JH31"/>
<name>A0A3G9JH31_9FIRM</name>
<keyword evidence="3" id="KW-1185">Reference proteome</keyword>
<dbReference type="KEGG" id="ebm:SG0102_25890"/>
<reference evidence="2 3" key="1">
    <citation type="submission" date="2018-11" db="EMBL/GenBank/DDBJ databases">
        <title>Novel Erysipelotrichaceae bacterium isolated from small intestine of a swine.</title>
        <authorList>
            <person name="Kim J.S."/>
            <person name="Choe H."/>
            <person name="Lee Y.R."/>
            <person name="Kim K.M."/>
            <person name="Park D.S."/>
        </authorList>
    </citation>
    <scope>NUCLEOTIDE SEQUENCE [LARGE SCALE GENOMIC DNA]</scope>
    <source>
        <strain evidence="2 3">SG0102</strain>
    </source>
</reference>
<feature type="transmembrane region" description="Helical" evidence="1">
    <location>
        <begin position="12"/>
        <end position="29"/>
    </location>
</feature>
<dbReference type="Proteomes" id="UP000268059">
    <property type="component" value="Chromosome"/>
</dbReference>
<dbReference type="RefSeq" id="WP_125120358.1">
    <property type="nucleotide sequence ID" value="NZ_AP019309.1"/>
</dbReference>
<protein>
    <submittedName>
        <fullName evidence="2">Uncharacterized protein</fullName>
    </submittedName>
</protein>
<evidence type="ECO:0000313" key="2">
    <source>
        <dbReference type="EMBL" id="BBH27655.1"/>
    </source>
</evidence>
<keyword evidence="1" id="KW-0472">Membrane</keyword>
<keyword evidence="1" id="KW-1133">Transmembrane helix</keyword>
<dbReference type="AlphaFoldDB" id="A0A3G9JH31"/>
<dbReference type="EMBL" id="AP019309">
    <property type="protein sequence ID" value="BBH27655.1"/>
    <property type="molecule type" value="Genomic_DNA"/>
</dbReference>
<sequence>MARILPRHTTILYNLLLVGTILVTGFNQLPKNAMKTEKISAKDFSYEVLTQDAALCAYGHIATHDSSAFEKTQIILDADDRVAGYSLTNAQSFTKYVKYTGAHKNDLIGSQVASKVAYSFLLTGDVIAVTNKKTNQVVRKIDNARITYLRIPYIVSEDGNSVTFMNQVKEKRTVSYSVFKDALSNLSIRTSILIRRSSEGIDKKSSVTSRLSEE</sequence>